<feature type="region of interest" description="Disordered" evidence="7">
    <location>
        <begin position="112"/>
        <end position="142"/>
    </location>
</feature>
<evidence type="ECO:0000313" key="10">
    <source>
        <dbReference type="Proteomes" id="UP000053732"/>
    </source>
</evidence>
<dbReference type="EMBL" id="HG793134">
    <property type="protein sequence ID" value="CRL17924.1"/>
    <property type="molecule type" value="Genomic_DNA"/>
</dbReference>
<keyword evidence="4" id="KW-0238">DNA-binding</keyword>
<sequence length="740" mass="83248">MHLAAIPGPSYLTQLYRYKSETKPKLPHEVRYSASTFFGNSLSIIFIDDTWLESPSERLDMSAPSRRRNRSLASCEPCRKCKIRCDHRKPICASCQRRSLQCWYHPAPLTKQRNSQGPTISTPPSSTSVVQSEPSNNANSPSTGTPIFHTWPFLSAEPNDLTSRATITGDHNYNIKAHNEHLATIEDIVSQLKLLPVIEKRIHEYYSFSQVALVPRPLVLQLITSLRIGLAGSGYMKEERTGQISIHQGPQLAEDILRSSSSDVAIMREFDLEAFCALFSGANLRIETLGLLYTMAARSSLYTEGYRDDKYQDDKFTTEMGWYGNSCLRLARELAPETTDLIVWLAHENLQLTTLFEGDASLGVWRRVGDLATDLLALGLNREATHSATPFFLAECRRRSFVRAYYLDKVFAAVFNRPPRITARHADCKLPLDLSDDEIFTSSDKIEQAKDNLTQDGWNTDGKYSAATWARIRYILAEFREEIVEYQYRSIQPADNIKLRGLSSRCYVAWNGLPHYLQYRQECWASNLPPAHCHMHAKVYLSYLHIHFQVYRLLGKGDGNTTLQPELLEVSANMLETVVKMTNCRGRTSSPRDLPGIILSYGLPCAAILSTALETSIQDSSRGSQLLPGIKTSTLIRNLSVLVSQLETVSGPSETNHVFCIKASKAISRKLDHILDSFATASVTRPSDHIPEPVLTLPALNTATMTDIDTTSFVDFDDFDLADWAINFDIGTMSDEWTMF</sequence>
<evidence type="ECO:0000256" key="4">
    <source>
        <dbReference type="ARBA" id="ARBA00023125"/>
    </source>
</evidence>
<organism evidence="9 10">
    <name type="scientific">Penicillium camemberti (strain FM 013)</name>
    <dbReference type="NCBI Taxonomy" id="1429867"/>
    <lineage>
        <taxon>Eukaryota</taxon>
        <taxon>Fungi</taxon>
        <taxon>Dikarya</taxon>
        <taxon>Ascomycota</taxon>
        <taxon>Pezizomycotina</taxon>
        <taxon>Eurotiomycetes</taxon>
        <taxon>Eurotiomycetidae</taxon>
        <taxon>Eurotiales</taxon>
        <taxon>Aspergillaceae</taxon>
        <taxon>Penicillium</taxon>
    </lineage>
</organism>
<comment type="subcellular location">
    <subcellularLocation>
        <location evidence="1">Nucleus</location>
    </subcellularLocation>
</comment>
<keyword evidence="10" id="KW-1185">Reference proteome</keyword>
<feature type="domain" description="Zn(2)-C6 fungal-type" evidence="8">
    <location>
        <begin position="74"/>
        <end position="104"/>
    </location>
</feature>
<dbReference type="GO" id="GO:0003677">
    <property type="term" value="F:DNA binding"/>
    <property type="evidence" value="ECO:0007669"/>
    <property type="project" value="UniProtKB-KW"/>
</dbReference>
<dbReference type="Gene3D" id="4.10.240.10">
    <property type="entry name" value="Zn(2)-C6 fungal-type DNA-binding domain"/>
    <property type="match status" value="1"/>
</dbReference>
<keyword evidence="5" id="KW-0804">Transcription</keyword>
<dbReference type="PANTHER" id="PTHR31001">
    <property type="entry name" value="UNCHARACTERIZED TRANSCRIPTIONAL REGULATORY PROTEIN"/>
    <property type="match status" value="1"/>
</dbReference>
<dbReference type="InterPro" id="IPR050613">
    <property type="entry name" value="Sec_Metabolite_Reg"/>
</dbReference>
<evidence type="ECO:0000256" key="6">
    <source>
        <dbReference type="ARBA" id="ARBA00023242"/>
    </source>
</evidence>
<dbReference type="PROSITE" id="PS00463">
    <property type="entry name" value="ZN2_CY6_FUNGAL_1"/>
    <property type="match status" value="1"/>
</dbReference>
<evidence type="ECO:0000256" key="7">
    <source>
        <dbReference type="SAM" id="MobiDB-lite"/>
    </source>
</evidence>
<evidence type="ECO:0000256" key="2">
    <source>
        <dbReference type="ARBA" id="ARBA00022723"/>
    </source>
</evidence>
<evidence type="ECO:0000313" key="9">
    <source>
        <dbReference type="EMBL" id="CRL17924.1"/>
    </source>
</evidence>
<dbReference type="SMART" id="SM00066">
    <property type="entry name" value="GAL4"/>
    <property type="match status" value="1"/>
</dbReference>
<dbReference type="InterPro" id="IPR001138">
    <property type="entry name" value="Zn2Cys6_DnaBD"/>
</dbReference>
<dbReference type="PROSITE" id="PS50048">
    <property type="entry name" value="ZN2_CY6_FUNGAL_2"/>
    <property type="match status" value="1"/>
</dbReference>
<evidence type="ECO:0000256" key="3">
    <source>
        <dbReference type="ARBA" id="ARBA00023015"/>
    </source>
</evidence>
<gene>
    <name evidence="9" type="ORF">PCAMFM013_S001g000884</name>
</gene>
<evidence type="ECO:0000256" key="1">
    <source>
        <dbReference type="ARBA" id="ARBA00004123"/>
    </source>
</evidence>
<proteinExistence type="predicted"/>
<dbReference type="InterPro" id="IPR007219">
    <property type="entry name" value="XnlR_reg_dom"/>
</dbReference>
<dbReference type="InterPro" id="IPR036864">
    <property type="entry name" value="Zn2-C6_fun-type_DNA-bd_sf"/>
</dbReference>
<feature type="compositionally biased region" description="Low complexity" evidence="7">
    <location>
        <begin position="115"/>
        <end position="135"/>
    </location>
</feature>
<dbReference type="STRING" id="1429867.A0A0G4NVC5"/>
<dbReference type="Pfam" id="PF00172">
    <property type="entry name" value="Zn_clus"/>
    <property type="match status" value="1"/>
</dbReference>
<reference evidence="9 10" key="1">
    <citation type="journal article" date="2014" name="Nat. Commun.">
        <title>Multiple recent horizontal transfers of a large genomic region in cheese making fungi.</title>
        <authorList>
            <person name="Cheeseman K."/>
            <person name="Ropars J."/>
            <person name="Renault P."/>
            <person name="Dupont J."/>
            <person name="Gouzy J."/>
            <person name="Branca A."/>
            <person name="Abraham A.L."/>
            <person name="Ceppi M."/>
            <person name="Conseiller E."/>
            <person name="Debuchy R."/>
            <person name="Malagnac F."/>
            <person name="Goarin A."/>
            <person name="Silar P."/>
            <person name="Lacoste S."/>
            <person name="Sallet E."/>
            <person name="Bensimon A."/>
            <person name="Giraud T."/>
            <person name="Brygoo Y."/>
        </authorList>
    </citation>
    <scope>NUCLEOTIDE SEQUENCE [LARGE SCALE GENOMIC DNA]</scope>
    <source>
        <strain evidence="10">FM 013</strain>
    </source>
</reference>
<dbReference type="Proteomes" id="UP000053732">
    <property type="component" value="Unassembled WGS sequence"/>
</dbReference>
<dbReference type="GO" id="GO:0006351">
    <property type="term" value="P:DNA-templated transcription"/>
    <property type="evidence" value="ECO:0007669"/>
    <property type="project" value="InterPro"/>
</dbReference>
<dbReference type="AlphaFoldDB" id="A0A0G4NVC5"/>
<evidence type="ECO:0000259" key="8">
    <source>
        <dbReference type="PROSITE" id="PS50048"/>
    </source>
</evidence>
<name>A0A0G4NVC5_PENC3</name>
<dbReference type="GO" id="GO:0000981">
    <property type="term" value="F:DNA-binding transcription factor activity, RNA polymerase II-specific"/>
    <property type="evidence" value="ECO:0007669"/>
    <property type="project" value="InterPro"/>
</dbReference>
<protein>
    <submittedName>
        <fullName evidence="9">Fungal transcriptional regulatory protein, N-terminal</fullName>
    </submittedName>
</protein>
<dbReference type="GO" id="GO:0005634">
    <property type="term" value="C:nucleus"/>
    <property type="evidence" value="ECO:0007669"/>
    <property type="project" value="UniProtKB-SubCell"/>
</dbReference>
<dbReference type="CDD" id="cd00067">
    <property type="entry name" value="GAL4"/>
    <property type="match status" value="1"/>
</dbReference>
<dbReference type="Pfam" id="PF04082">
    <property type="entry name" value="Fungal_trans"/>
    <property type="match status" value="1"/>
</dbReference>
<dbReference type="GO" id="GO:0008270">
    <property type="term" value="F:zinc ion binding"/>
    <property type="evidence" value="ECO:0007669"/>
    <property type="project" value="InterPro"/>
</dbReference>
<keyword evidence="6" id="KW-0539">Nucleus</keyword>
<evidence type="ECO:0000256" key="5">
    <source>
        <dbReference type="ARBA" id="ARBA00023163"/>
    </source>
</evidence>
<keyword evidence="3" id="KW-0805">Transcription regulation</keyword>
<keyword evidence="2" id="KW-0479">Metal-binding</keyword>
<dbReference type="SUPFAM" id="SSF57701">
    <property type="entry name" value="Zn2/Cys6 DNA-binding domain"/>
    <property type="match status" value="1"/>
</dbReference>
<dbReference type="CDD" id="cd12148">
    <property type="entry name" value="fungal_TF_MHR"/>
    <property type="match status" value="1"/>
</dbReference>
<dbReference type="PANTHER" id="PTHR31001:SF40">
    <property type="entry name" value="ZN(II)2CYS6 TRANSCRIPTION FACTOR (EUROFUNG)"/>
    <property type="match status" value="1"/>
</dbReference>
<accession>A0A0G4NVC5</accession>